<proteinExistence type="inferred from homology"/>
<gene>
    <name evidence="7" type="ORF">CTAYLR_009711</name>
</gene>
<keyword evidence="3 4" id="KW-0413">Isomerase</keyword>
<evidence type="ECO:0000256" key="3">
    <source>
        <dbReference type="ARBA" id="ARBA00023235"/>
    </source>
</evidence>
<name>A0AAD7XPP6_9STRA</name>
<dbReference type="Gene3D" id="3.30.70.580">
    <property type="entry name" value="Pseudouridine synthase I, catalytic domain, N-terminal subdomain"/>
    <property type="match status" value="1"/>
</dbReference>
<evidence type="ECO:0000256" key="2">
    <source>
        <dbReference type="ARBA" id="ARBA00022694"/>
    </source>
</evidence>
<protein>
    <recommendedName>
        <fullName evidence="4">tRNA pseudouridine synthase</fullName>
        <ecNumber evidence="4">5.4.99.12</ecNumber>
    </recommendedName>
</protein>
<keyword evidence="8" id="KW-1185">Reference proteome</keyword>
<comment type="catalytic activity">
    <reaction evidence="4">
        <text>uridine(38/39/40) in tRNA = pseudouridine(38/39/40) in tRNA</text>
        <dbReference type="Rhea" id="RHEA:22376"/>
        <dbReference type="Rhea" id="RHEA-COMP:10085"/>
        <dbReference type="Rhea" id="RHEA-COMP:10087"/>
        <dbReference type="ChEBI" id="CHEBI:65314"/>
        <dbReference type="ChEBI" id="CHEBI:65315"/>
        <dbReference type="EC" id="5.4.99.12"/>
    </reaction>
</comment>
<dbReference type="InterPro" id="IPR020095">
    <property type="entry name" value="PsdUridine_synth_TruA_C"/>
</dbReference>
<dbReference type="GO" id="GO:0031119">
    <property type="term" value="P:tRNA pseudouridine synthesis"/>
    <property type="evidence" value="ECO:0007669"/>
    <property type="project" value="TreeGrafter"/>
</dbReference>
<dbReference type="GO" id="GO:0005634">
    <property type="term" value="C:nucleus"/>
    <property type="evidence" value="ECO:0007669"/>
    <property type="project" value="TreeGrafter"/>
</dbReference>
<dbReference type="InterPro" id="IPR001406">
    <property type="entry name" value="PsdUridine_synth_TruA"/>
</dbReference>
<feature type="domain" description="Pseudouridine synthase I TruA alpha/beta" evidence="6">
    <location>
        <begin position="195"/>
        <end position="300"/>
    </location>
</feature>
<dbReference type="Gene3D" id="3.30.70.660">
    <property type="entry name" value="Pseudouridine synthase I, catalytic domain, C-terminal subdomain"/>
    <property type="match status" value="1"/>
</dbReference>
<dbReference type="HAMAP" id="MF_00171">
    <property type="entry name" value="TruA"/>
    <property type="match status" value="1"/>
</dbReference>
<comment type="caution">
    <text evidence="7">The sequence shown here is derived from an EMBL/GenBank/DDBJ whole genome shotgun (WGS) entry which is preliminary data.</text>
</comment>
<dbReference type="GO" id="GO:0003723">
    <property type="term" value="F:RNA binding"/>
    <property type="evidence" value="ECO:0007669"/>
    <property type="project" value="InterPro"/>
</dbReference>
<evidence type="ECO:0000256" key="4">
    <source>
        <dbReference type="RuleBase" id="RU003792"/>
    </source>
</evidence>
<dbReference type="PANTHER" id="PTHR11142">
    <property type="entry name" value="PSEUDOURIDYLATE SYNTHASE"/>
    <property type="match status" value="1"/>
</dbReference>
<comment type="similarity">
    <text evidence="1 4">Belongs to the tRNA pseudouridine synthase TruA family.</text>
</comment>
<dbReference type="EMBL" id="JAQMWT010000343">
    <property type="protein sequence ID" value="KAJ8603920.1"/>
    <property type="molecule type" value="Genomic_DNA"/>
</dbReference>
<evidence type="ECO:0000259" key="6">
    <source>
        <dbReference type="Pfam" id="PF01416"/>
    </source>
</evidence>
<dbReference type="Proteomes" id="UP001230188">
    <property type="component" value="Unassembled WGS sequence"/>
</dbReference>
<keyword evidence="2 4" id="KW-0819">tRNA processing</keyword>
<feature type="compositionally biased region" description="Basic and acidic residues" evidence="5">
    <location>
        <begin position="402"/>
        <end position="426"/>
    </location>
</feature>
<accession>A0AAD7XPP6</accession>
<dbReference type="SUPFAM" id="SSF55120">
    <property type="entry name" value="Pseudouridine synthase"/>
    <property type="match status" value="1"/>
</dbReference>
<evidence type="ECO:0000256" key="5">
    <source>
        <dbReference type="SAM" id="MobiDB-lite"/>
    </source>
</evidence>
<reference evidence="7" key="1">
    <citation type="submission" date="2023-01" db="EMBL/GenBank/DDBJ databases">
        <title>Metagenome sequencing of chrysophaentin producing Chrysophaeum taylorii.</title>
        <authorList>
            <person name="Davison J."/>
            <person name="Bewley C."/>
        </authorList>
    </citation>
    <scope>NUCLEOTIDE SEQUENCE</scope>
    <source>
        <strain evidence="7">NIES-1699</strain>
    </source>
</reference>
<evidence type="ECO:0000256" key="1">
    <source>
        <dbReference type="ARBA" id="ARBA00009375"/>
    </source>
</evidence>
<dbReference type="Pfam" id="PF01416">
    <property type="entry name" value="PseudoU_synth_1"/>
    <property type="match status" value="1"/>
</dbReference>
<feature type="region of interest" description="Disordered" evidence="5">
    <location>
        <begin position="402"/>
        <end position="429"/>
    </location>
</feature>
<dbReference type="GO" id="GO:1990481">
    <property type="term" value="P:mRNA pseudouridine synthesis"/>
    <property type="evidence" value="ECO:0007669"/>
    <property type="project" value="TreeGrafter"/>
</dbReference>
<feature type="region of interest" description="Disordered" evidence="5">
    <location>
        <begin position="442"/>
        <end position="464"/>
    </location>
</feature>
<dbReference type="NCBIfam" id="TIGR00071">
    <property type="entry name" value="hisT_truA"/>
    <property type="match status" value="1"/>
</dbReference>
<dbReference type="InterPro" id="IPR020097">
    <property type="entry name" value="PsdUridine_synth_TruA_a/b_dom"/>
</dbReference>
<dbReference type="EC" id="5.4.99.12" evidence="4"/>
<dbReference type="GO" id="GO:0005737">
    <property type="term" value="C:cytoplasm"/>
    <property type="evidence" value="ECO:0007669"/>
    <property type="project" value="TreeGrafter"/>
</dbReference>
<organism evidence="7 8">
    <name type="scientific">Chrysophaeum taylorii</name>
    <dbReference type="NCBI Taxonomy" id="2483200"/>
    <lineage>
        <taxon>Eukaryota</taxon>
        <taxon>Sar</taxon>
        <taxon>Stramenopiles</taxon>
        <taxon>Ochrophyta</taxon>
        <taxon>Pelagophyceae</taxon>
        <taxon>Pelagomonadales</taxon>
        <taxon>Pelagomonadaceae</taxon>
        <taxon>Chrysophaeum</taxon>
    </lineage>
</organism>
<dbReference type="PANTHER" id="PTHR11142:SF5">
    <property type="entry name" value="TRNA PSEUDOURIDINE(38_39) SYNTHASE"/>
    <property type="match status" value="1"/>
</dbReference>
<evidence type="ECO:0000313" key="7">
    <source>
        <dbReference type="EMBL" id="KAJ8603920.1"/>
    </source>
</evidence>
<dbReference type="GO" id="GO:0160147">
    <property type="term" value="F:tRNA pseudouridine(38-40) synthase activity"/>
    <property type="evidence" value="ECO:0007669"/>
    <property type="project" value="UniProtKB-EC"/>
</dbReference>
<evidence type="ECO:0000313" key="8">
    <source>
        <dbReference type="Proteomes" id="UP001230188"/>
    </source>
</evidence>
<dbReference type="InterPro" id="IPR020094">
    <property type="entry name" value="TruA/RsuA/RluB/E/F_N"/>
</dbReference>
<sequence>MAALQALAPRSSSKVKKKKKMKKEFEMCRWAARDIALWIAYEGDAYSGFAEQREVGGVETVEKQLFAALEKCCLIEGRESCRYSRCGRTDRGVSAQGQVVGLRVRSVLKAEEAEDGLAPRLAHPGAHVKPGVAELSYCEILNRVLPPDVRAIAWRSVAPEFSARFSAAARTYRYFFRPAAPKTARNYDVDAMRDAARRLVGDHDFRNLCKMDVEHVKNYRRVVYDARIVDYGGSYYFEITGQAFLWHMVRCVVAVLFLVGEGREPPDVVDALLDVRNTPRRPQYLPASEAPLVLNACSFDTLTPTPTPDALARLTDHYEKALHDALTLAARRTNARDELFRMRVRRVDLDVYLGRVIKADDDHQQDTMLSWGDAIVEIRPALRAKLDAAYAPLLRRQGGKTYDERVDAMGPRKREKLEANERKRQESAPIDQVRSLVLLMLPRPLHRRPPPPPQVFHADKRRYG</sequence>
<dbReference type="AlphaFoldDB" id="A0AAD7XPP6"/>
<dbReference type="InterPro" id="IPR020103">
    <property type="entry name" value="PsdUridine_synth_cat_dom_sf"/>
</dbReference>